<gene>
    <name evidence="4" type="ORF">METZ01_LOCUS282454</name>
</gene>
<dbReference type="AlphaFoldDB" id="A0A382KYR6"/>
<name>A0A382KYR6_9ZZZZ</name>
<dbReference type="SUPFAM" id="SSF158832">
    <property type="entry name" value="Tex N-terminal region-like"/>
    <property type="match status" value="1"/>
</dbReference>
<protein>
    <recommendedName>
        <fullName evidence="5">RNA-binding transcriptional accessory protein</fullName>
    </recommendedName>
</protein>
<dbReference type="Pfam" id="PF09371">
    <property type="entry name" value="Tex_N"/>
    <property type="match status" value="1"/>
</dbReference>
<feature type="non-terminal residue" evidence="4">
    <location>
        <position position="349"/>
    </location>
</feature>
<feature type="domain" description="Tex-like protein N-terminal" evidence="1">
    <location>
        <begin position="5"/>
        <end position="77"/>
    </location>
</feature>
<dbReference type="PANTHER" id="PTHR10724">
    <property type="entry name" value="30S RIBOSOMAL PROTEIN S1"/>
    <property type="match status" value="1"/>
</dbReference>
<dbReference type="InterPro" id="IPR012337">
    <property type="entry name" value="RNaseH-like_sf"/>
</dbReference>
<dbReference type="InterPro" id="IPR055179">
    <property type="entry name" value="Tex-like_central_region"/>
</dbReference>
<accession>A0A382KYR6</accession>
<dbReference type="InterPro" id="IPR032639">
    <property type="entry name" value="Tex_YqgF"/>
</dbReference>
<dbReference type="Gene3D" id="1.10.3500.10">
    <property type="entry name" value="Tex N-terminal region-like"/>
    <property type="match status" value="1"/>
</dbReference>
<evidence type="ECO:0008006" key="5">
    <source>
        <dbReference type="Google" id="ProtNLM"/>
    </source>
</evidence>
<evidence type="ECO:0000259" key="3">
    <source>
        <dbReference type="Pfam" id="PF22706"/>
    </source>
</evidence>
<feature type="domain" description="Tex-like central region" evidence="3">
    <location>
        <begin position="136"/>
        <end position="300"/>
    </location>
</feature>
<evidence type="ECO:0000259" key="2">
    <source>
        <dbReference type="Pfam" id="PF16921"/>
    </source>
</evidence>
<dbReference type="PANTHER" id="PTHR10724:SF10">
    <property type="entry name" value="S1 RNA-BINDING DOMAIN-CONTAINING PROTEIN 1"/>
    <property type="match status" value="1"/>
</dbReference>
<dbReference type="InterPro" id="IPR050437">
    <property type="entry name" value="Ribos_protein_bS1-like"/>
</dbReference>
<dbReference type="InterPro" id="IPR023323">
    <property type="entry name" value="Tex-like_dom_sf"/>
</dbReference>
<dbReference type="GO" id="GO:0003735">
    <property type="term" value="F:structural constituent of ribosome"/>
    <property type="evidence" value="ECO:0007669"/>
    <property type="project" value="TreeGrafter"/>
</dbReference>
<evidence type="ECO:0000259" key="1">
    <source>
        <dbReference type="Pfam" id="PF09371"/>
    </source>
</evidence>
<proteinExistence type="predicted"/>
<dbReference type="Pfam" id="PF16921">
    <property type="entry name" value="Tex_YqgF"/>
    <property type="match status" value="1"/>
</dbReference>
<dbReference type="SUPFAM" id="SSF53098">
    <property type="entry name" value="Ribonuclease H-like"/>
    <property type="match status" value="1"/>
</dbReference>
<dbReference type="GO" id="GO:0006412">
    <property type="term" value="P:translation"/>
    <property type="evidence" value="ECO:0007669"/>
    <property type="project" value="TreeGrafter"/>
</dbReference>
<dbReference type="Gene3D" id="1.10.10.650">
    <property type="entry name" value="RuvA domain 2-like"/>
    <property type="match status" value="1"/>
</dbReference>
<dbReference type="InterPro" id="IPR018974">
    <property type="entry name" value="Tex-like_N"/>
</dbReference>
<dbReference type="GO" id="GO:0003729">
    <property type="term" value="F:mRNA binding"/>
    <property type="evidence" value="ECO:0007669"/>
    <property type="project" value="TreeGrafter"/>
</dbReference>
<dbReference type="EMBL" id="UINC01083671">
    <property type="protein sequence ID" value="SVC29600.1"/>
    <property type="molecule type" value="Genomic_DNA"/>
</dbReference>
<sequence>MQDRFVAVVSTELNIPAPRVSATAALLDDGGTIPFIARYRKEQTGSLDEVAVTAIRDRLAQLADLEKRRDTILKSLEDQGVLTDELHSRIQQAGRLTVIEDIYLPFRPKRRTRATMARERGLEPLAEQLFAQRNDCDPDAAAAAFVDDEEVATAEEALAGARDIIAEWISENAQARAELRRLYQRKGIFRSTLVRGKEAEAQKYRDYFEWEEPVARAPSHRILAMRRGESEKVLSLRILGPEGECLSVLERRFLKSHNAAAVQMRLAMVDSFKRLLSLAMETEMRMETRKCADTEAIRVFAENLRQLLLASPLGEKPVLALDPGLRTGCKLVCLDAQGGLVHDDVIFPD</sequence>
<reference evidence="4" key="1">
    <citation type="submission" date="2018-05" db="EMBL/GenBank/DDBJ databases">
        <authorList>
            <person name="Lanie J.A."/>
            <person name="Ng W.-L."/>
            <person name="Kazmierczak K.M."/>
            <person name="Andrzejewski T.M."/>
            <person name="Davidsen T.M."/>
            <person name="Wayne K.J."/>
            <person name="Tettelin H."/>
            <person name="Glass J.I."/>
            <person name="Rusch D."/>
            <person name="Podicherti R."/>
            <person name="Tsui H.-C.T."/>
            <person name="Winkler M.E."/>
        </authorList>
    </citation>
    <scope>NUCLEOTIDE SEQUENCE</scope>
</reference>
<organism evidence="4">
    <name type="scientific">marine metagenome</name>
    <dbReference type="NCBI Taxonomy" id="408172"/>
    <lineage>
        <taxon>unclassified sequences</taxon>
        <taxon>metagenomes</taxon>
        <taxon>ecological metagenomes</taxon>
    </lineage>
</organism>
<dbReference type="InterPro" id="IPR023319">
    <property type="entry name" value="Tex-like_HTH_dom_sf"/>
</dbReference>
<feature type="domain" description="Tex protein YqgF-like" evidence="2">
    <location>
        <begin position="316"/>
        <end position="348"/>
    </location>
</feature>
<evidence type="ECO:0000313" key="4">
    <source>
        <dbReference type="EMBL" id="SVC29600.1"/>
    </source>
</evidence>
<dbReference type="FunFam" id="1.10.10.650:FF:000001">
    <property type="entry name" value="S1 RNA-binding domain 1"/>
    <property type="match status" value="1"/>
</dbReference>
<dbReference type="Pfam" id="PF22706">
    <property type="entry name" value="Tex_central_region"/>
    <property type="match status" value="1"/>
</dbReference>